<evidence type="ECO:0000256" key="3">
    <source>
        <dbReference type="RuleBase" id="RU362073"/>
    </source>
</evidence>
<name>A0A9W6G0W4_9BACT</name>
<dbReference type="InterPro" id="IPR001492">
    <property type="entry name" value="Flagellin"/>
</dbReference>
<reference evidence="6" key="1">
    <citation type="submission" date="2022-12" db="EMBL/GenBank/DDBJ databases">
        <title>Reference genome sequencing for broad-spectrum identification of bacterial and archaeal isolates by mass spectrometry.</title>
        <authorList>
            <person name="Sekiguchi Y."/>
            <person name="Tourlousse D.M."/>
        </authorList>
    </citation>
    <scope>NUCLEOTIDE SEQUENCE</scope>
    <source>
        <strain evidence="6">H2</strain>
    </source>
</reference>
<dbReference type="Proteomes" id="UP001144352">
    <property type="component" value="Unassembled WGS sequence"/>
</dbReference>
<evidence type="ECO:0000313" key="7">
    <source>
        <dbReference type="Proteomes" id="UP001144352"/>
    </source>
</evidence>
<sequence>MGLTVNTNVAALNAQRNLNLTQVGLNKSLQRLSSGLRINSAADDAAGLAISEGMRADIRSMNQAVRNANDGVSMVQVAEGALNEVSNILGRMRELSTQGASGTLSSAQRSYINSEFGRLASEITRIANATQFNGISLLAAAKTIDIQVGVKNVAANDRIAVSLQAMDAATLTVNTAVNTSTLAQAMLDTLDTAIQTVSQQRASLGAAQNRFQSVIANLQVSVENTSAAESRIRDVDVAAESATLTRGNILTQAGTAILAQANQLPQNALQLLR</sequence>
<keyword evidence="6" id="KW-0282">Flagellum</keyword>
<accession>A0A9W6G0W4</accession>
<dbReference type="Pfam" id="PF00700">
    <property type="entry name" value="Flagellin_C"/>
    <property type="match status" value="1"/>
</dbReference>
<dbReference type="Gene3D" id="6.10.10.10">
    <property type="entry name" value="Flagellar export chaperone, C-terminal domain"/>
    <property type="match status" value="1"/>
</dbReference>
<dbReference type="InterPro" id="IPR042187">
    <property type="entry name" value="Flagellin_C_sub2"/>
</dbReference>
<dbReference type="InterPro" id="IPR001029">
    <property type="entry name" value="Flagellin_N"/>
</dbReference>
<dbReference type="GO" id="GO:0005198">
    <property type="term" value="F:structural molecule activity"/>
    <property type="evidence" value="ECO:0007669"/>
    <property type="project" value="UniProtKB-UniRule"/>
</dbReference>
<proteinExistence type="inferred from homology"/>
<dbReference type="PANTHER" id="PTHR42792:SF2">
    <property type="entry name" value="FLAGELLIN"/>
    <property type="match status" value="1"/>
</dbReference>
<keyword evidence="3" id="KW-0964">Secreted</keyword>
<evidence type="ECO:0000259" key="5">
    <source>
        <dbReference type="Pfam" id="PF00700"/>
    </source>
</evidence>
<dbReference type="RefSeq" id="WP_214186421.1">
    <property type="nucleotide sequence ID" value="NZ_BSDS01000001.1"/>
</dbReference>
<evidence type="ECO:0000259" key="4">
    <source>
        <dbReference type="Pfam" id="PF00669"/>
    </source>
</evidence>
<dbReference type="Pfam" id="PF00669">
    <property type="entry name" value="Flagellin_N"/>
    <property type="match status" value="1"/>
</dbReference>
<keyword evidence="7" id="KW-1185">Reference proteome</keyword>
<dbReference type="InterPro" id="IPR046358">
    <property type="entry name" value="Flagellin_C"/>
</dbReference>
<protein>
    <recommendedName>
        <fullName evidence="3">Flagellin</fullName>
    </recommendedName>
</protein>
<feature type="domain" description="Flagellin N-terminal" evidence="4">
    <location>
        <begin position="5"/>
        <end position="143"/>
    </location>
</feature>
<dbReference type="GO" id="GO:0005576">
    <property type="term" value="C:extracellular region"/>
    <property type="evidence" value="ECO:0007669"/>
    <property type="project" value="UniProtKB-SubCell"/>
</dbReference>
<gene>
    <name evidence="6" type="primary">fliC</name>
    <name evidence="6" type="ORF">GHYDROH2_19820</name>
</gene>
<evidence type="ECO:0000256" key="1">
    <source>
        <dbReference type="ARBA" id="ARBA00005709"/>
    </source>
</evidence>
<keyword evidence="2 3" id="KW-0975">Bacterial flagellum</keyword>
<evidence type="ECO:0000313" key="6">
    <source>
        <dbReference type="EMBL" id="GLI38481.1"/>
    </source>
</evidence>
<comment type="function">
    <text evidence="3">Flagellin is the subunit protein which polymerizes to form the filaments of bacterial flagella.</text>
</comment>
<dbReference type="Gene3D" id="1.20.1330.10">
    <property type="entry name" value="f41 fragment of flagellin, N-terminal domain"/>
    <property type="match status" value="1"/>
</dbReference>
<comment type="caution">
    <text evidence="6">The sequence shown here is derived from an EMBL/GenBank/DDBJ whole genome shotgun (WGS) entry which is preliminary data.</text>
</comment>
<organism evidence="6 7">
    <name type="scientific">Geobacter hydrogenophilus</name>
    <dbReference type="NCBI Taxonomy" id="40983"/>
    <lineage>
        <taxon>Bacteria</taxon>
        <taxon>Pseudomonadati</taxon>
        <taxon>Thermodesulfobacteriota</taxon>
        <taxon>Desulfuromonadia</taxon>
        <taxon>Geobacterales</taxon>
        <taxon>Geobacteraceae</taxon>
        <taxon>Geobacter</taxon>
    </lineage>
</organism>
<feature type="domain" description="Flagellin C-terminal" evidence="5">
    <location>
        <begin position="187"/>
        <end position="272"/>
    </location>
</feature>
<dbReference type="PANTHER" id="PTHR42792">
    <property type="entry name" value="FLAGELLIN"/>
    <property type="match status" value="1"/>
</dbReference>
<dbReference type="AlphaFoldDB" id="A0A9W6G0W4"/>
<dbReference type="PRINTS" id="PR00207">
    <property type="entry name" value="FLAGELLIN"/>
</dbReference>
<dbReference type="EMBL" id="BSDS01000001">
    <property type="protein sequence ID" value="GLI38481.1"/>
    <property type="molecule type" value="Genomic_DNA"/>
</dbReference>
<keyword evidence="6" id="KW-0969">Cilium</keyword>
<keyword evidence="6" id="KW-0966">Cell projection</keyword>
<dbReference type="GO" id="GO:0009288">
    <property type="term" value="C:bacterial-type flagellum"/>
    <property type="evidence" value="ECO:0007669"/>
    <property type="project" value="UniProtKB-SubCell"/>
</dbReference>
<dbReference type="SUPFAM" id="SSF64518">
    <property type="entry name" value="Phase 1 flagellin"/>
    <property type="match status" value="1"/>
</dbReference>
<comment type="subcellular location">
    <subcellularLocation>
        <location evidence="3">Secreted</location>
    </subcellularLocation>
    <subcellularLocation>
        <location evidence="3">Bacterial flagellum</location>
    </subcellularLocation>
</comment>
<evidence type="ECO:0000256" key="2">
    <source>
        <dbReference type="ARBA" id="ARBA00023143"/>
    </source>
</evidence>
<comment type="similarity">
    <text evidence="1 3">Belongs to the bacterial flagellin family.</text>
</comment>